<dbReference type="AlphaFoldDB" id="A0AAW1X1N5"/>
<organism evidence="2 3">
    <name type="scientific">Rubus argutus</name>
    <name type="common">Southern blackberry</name>
    <dbReference type="NCBI Taxonomy" id="59490"/>
    <lineage>
        <taxon>Eukaryota</taxon>
        <taxon>Viridiplantae</taxon>
        <taxon>Streptophyta</taxon>
        <taxon>Embryophyta</taxon>
        <taxon>Tracheophyta</taxon>
        <taxon>Spermatophyta</taxon>
        <taxon>Magnoliopsida</taxon>
        <taxon>eudicotyledons</taxon>
        <taxon>Gunneridae</taxon>
        <taxon>Pentapetalae</taxon>
        <taxon>rosids</taxon>
        <taxon>fabids</taxon>
        <taxon>Rosales</taxon>
        <taxon>Rosaceae</taxon>
        <taxon>Rosoideae</taxon>
        <taxon>Rosoideae incertae sedis</taxon>
        <taxon>Rubus</taxon>
    </lineage>
</organism>
<protein>
    <recommendedName>
        <fullName evidence="4">CC-NBS-LRR protein</fullName>
    </recommendedName>
</protein>
<evidence type="ECO:0008006" key="4">
    <source>
        <dbReference type="Google" id="ProtNLM"/>
    </source>
</evidence>
<comment type="caution">
    <text evidence="2">The sequence shown here is derived from an EMBL/GenBank/DDBJ whole genome shotgun (WGS) entry which is preliminary data.</text>
</comment>
<dbReference type="InterPro" id="IPR032675">
    <property type="entry name" value="LRR_dom_sf"/>
</dbReference>
<dbReference type="EMBL" id="JBEDUW010000005">
    <property type="protein sequence ID" value="KAK9930235.1"/>
    <property type="molecule type" value="Genomic_DNA"/>
</dbReference>
<evidence type="ECO:0000256" key="1">
    <source>
        <dbReference type="ARBA" id="ARBA00022821"/>
    </source>
</evidence>
<dbReference type="Gene3D" id="3.80.10.10">
    <property type="entry name" value="Ribonuclease Inhibitor"/>
    <property type="match status" value="1"/>
</dbReference>
<reference evidence="2 3" key="1">
    <citation type="journal article" date="2023" name="G3 (Bethesda)">
        <title>A chromosome-length genome assembly and annotation of blackberry (Rubus argutus, cv. 'Hillquist').</title>
        <authorList>
            <person name="Bruna T."/>
            <person name="Aryal R."/>
            <person name="Dudchenko O."/>
            <person name="Sargent D.J."/>
            <person name="Mead D."/>
            <person name="Buti M."/>
            <person name="Cavallini A."/>
            <person name="Hytonen T."/>
            <person name="Andres J."/>
            <person name="Pham M."/>
            <person name="Weisz D."/>
            <person name="Mascagni F."/>
            <person name="Usai G."/>
            <person name="Natali L."/>
            <person name="Bassil N."/>
            <person name="Fernandez G.E."/>
            <person name="Lomsadze A."/>
            <person name="Armour M."/>
            <person name="Olukolu B."/>
            <person name="Poorten T."/>
            <person name="Britton C."/>
            <person name="Davik J."/>
            <person name="Ashrafi H."/>
            <person name="Aiden E.L."/>
            <person name="Borodovsky M."/>
            <person name="Worthington M."/>
        </authorList>
    </citation>
    <scope>NUCLEOTIDE SEQUENCE [LARGE SCALE GENOMIC DNA]</scope>
    <source>
        <strain evidence="2">PI 553951</strain>
    </source>
</reference>
<dbReference type="GO" id="GO:0006952">
    <property type="term" value="P:defense response"/>
    <property type="evidence" value="ECO:0007669"/>
    <property type="project" value="UniProtKB-KW"/>
</dbReference>
<dbReference type="PANTHER" id="PTHR36766">
    <property type="entry name" value="PLANT BROAD-SPECTRUM MILDEW RESISTANCE PROTEIN RPW8"/>
    <property type="match status" value="1"/>
</dbReference>
<keyword evidence="3" id="KW-1185">Reference proteome</keyword>
<evidence type="ECO:0000313" key="2">
    <source>
        <dbReference type="EMBL" id="KAK9930235.1"/>
    </source>
</evidence>
<keyword evidence="1" id="KW-0611">Plant defense</keyword>
<evidence type="ECO:0000313" key="3">
    <source>
        <dbReference type="Proteomes" id="UP001457282"/>
    </source>
</evidence>
<accession>A0AAW1X1N5</accession>
<dbReference type="Proteomes" id="UP001457282">
    <property type="component" value="Unassembled WGS sequence"/>
</dbReference>
<dbReference type="SUPFAM" id="SSF52058">
    <property type="entry name" value="L domain-like"/>
    <property type="match status" value="1"/>
</dbReference>
<sequence>MFNLKEWKEVKLGDLPSLLKLTMDSCPELDSLPSLSRLKSLKHLEFRRCPKLLSLPSDGLPTSLESFIVIDCPELKEWCRKVEGEDRSKIYHVPSIWFDCEETTLLALSVPPVQDGRCFLVDISEENMELDG</sequence>
<gene>
    <name evidence="2" type="ORF">M0R45_027279</name>
</gene>
<proteinExistence type="predicted"/>
<name>A0AAW1X1N5_RUBAR</name>
<dbReference type="PANTHER" id="PTHR36766:SF30">
    <property type="entry name" value="TIR-NBS TYPE DISEASE RESISTANCE PROTEIN-RELATED"/>
    <property type="match status" value="1"/>
</dbReference>